<organism evidence="2 3">
    <name type="scientific">Streptomyces lycii</name>
    <dbReference type="NCBI Taxonomy" id="2654337"/>
    <lineage>
        <taxon>Bacteria</taxon>
        <taxon>Bacillati</taxon>
        <taxon>Actinomycetota</taxon>
        <taxon>Actinomycetes</taxon>
        <taxon>Kitasatosporales</taxon>
        <taxon>Streptomycetaceae</taxon>
        <taxon>Streptomyces</taxon>
    </lineage>
</organism>
<evidence type="ECO:0000313" key="3">
    <source>
        <dbReference type="Proteomes" id="UP000621266"/>
    </source>
</evidence>
<dbReference type="Pfam" id="PF03995">
    <property type="entry name" value="Inhibitor_I36"/>
    <property type="match status" value="1"/>
</dbReference>
<keyword evidence="3" id="KW-1185">Reference proteome</keyword>
<accession>A0ABQ7FE37</accession>
<keyword evidence="1" id="KW-0732">Signal</keyword>
<proteinExistence type="predicted"/>
<evidence type="ECO:0000256" key="1">
    <source>
        <dbReference type="SAM" id="SignalP"/>
    </source>
</evidence>
<reference evidence="2 3" key="1">
    <citation type="submission" date="2019-10" db="EMBL/GenBank/DDBJ databases">
        <title>Streptomyces tenebrisbrunneis sp.nov., an endogenous actinomycete isolated from of Lycium ruthenicum.</title>
        <authorList>
            <person name="Ma L."/>
        </authorList>
    </citation>
    <scope>NUCLEOTIDE SEQUENCE [LARGE SCALE GENOMIC DNA]</scope>
    <source>
        <strain evidence="2 3">TRM 66187</strain>
    </source>
</reference>
<comment type="caution">
    <text evidence="2">The sequence shown here is derived from an EMBL/GenBank/DDBJ whole genome shotgun (WGS) entry which is preliminary data.</text>
</comment>
<gene>
    <name evidence="2" type="ORF">GCU69_25755</name>
</gene>
<name>A0ABQ7FE37_9ACTN</name>
<evidence type="ECO:0000313" key="2">
    <source>
        <dbReference type="EMBL" id="KAF4406258.1"/>
    </source>
</evidence>
<dbReference type="EMBL" id="WHPN01000375">
    <property type="protein sequence ID" value="KAF4406258.1"/>
    <property type="molecule type" value="Genomic_DNA"/>
</dbReference>
<protein>
    <recommendedName>
        <fullName evidence="4">Peptidase inhibitor family I36 protein</fullName>
    </recommendedName>
</protein>
<evidence type="ECO:0008006" key="4">
    <source>
        <dbReference type="Google" id="ProtNLM"/>
    </source>
</evidence>
<sequence>MGNARRTLAASAASAFLAIGALAASAAPVAADIGPGPSTYEKKTGSGPEACPEDRYCLYDEPHFNRAKPTATIWVYKGTQRNLHSAESGAGGDQAQSIYNNTDDTISVYRDWLYSTTQCLLLPPFSVHSDLSMYYIENAISSTSTLPALQCRN</sequence>
<dbReference type="Proteomes" id="UP000621266">
    <property type="component" value="Unassembled WGS sequence"/>
</dbReference>
<dbReference type="RefSeq" id="WP_098753392.1">
    <property type="nucleotide sequence ID" value="NZ_WHPN01000375.1"/>
</dbReference>
<feature type="signal peptide" evidence="1">
    <location>
        <begin position="1"/>
        <end position="26"/>
    </location>
</feature>
<feature type="chain" id="PRO_5047244481" description="Peptidase inhibitor family I36 protein" evidence="1">
    <location>
        <begin position="27"/>
        <end position="153"/>
    </location>
</feature>